<dbReference type="PROSITE" id="PS51704">
    <property type="entry name" value="GP_PDE"/>
    <property type="match status" value="1"/>
</dbReference>
<sequence length="240" mass="26398">MSDISWLTERPIAHRGYHDMNKTRWENTLSAFDAAARNGFAIECDVELSADGVPVIFHDHDLQRLAGQGGLVWQKTAAEMGALRIGGTADHAPTLREMLNLVAGRVPLVIELKGIPGHDEGLVQAVAKELRAYDGKAAIMSFDHWLIRQFPVHAAGIPAGLTAWGDKPHEIEAHFSMLANGLSFTSYHYGHLPNRFVTFMRETLGLPAITWTVRDADAVKTTFSHADQMTFEGFDPDAVA</sequence>
<dbReference type="CDD" id="cd08585">
    <property type="entry name" value="GDPD_like_3"/>
    <property type="match status" value="1"/>
</dbReference>
<dbReference type="PANTHER" id="PTHR46211:SF1">
    <property type="entry name" value="GLYCEROPHOSPHODIESTER PHOSPHODIESTERASE, CYTOPLASMIC"/>
    <property type="match status" value="1"/>
</dbReference>
<feature type="domain" description="GP-PDE" evidence="1">
    <location>
        <begin position="9"/>
        <end position="240"/>
    </location>
</feature>
<organism evidence="2 3">
    <name type="scientific">Mesorhizobium australicum</name>
    <dbReference type="NCBI Taxonomy" id="536018"/>
    <lineage>
        <taxon>Bacteria</taxon>
        <taxon>Pseudomonadati</taxon>
        <taxon>Pseudomonadota</taxon>
        <taxon>Alphaproteobacteria</taxon>
        <taxon>Hyphomicrobiales</taxon>
        <taxon>Phyllobacteriaceae</taxon>
        <taxon>Mesorhizobium</taxon>
    </lineage>
</organism>
<name>A0A1X7PBV5_9HYPH</name>
<keyword evidence="3" id="KW-1185">Reference proteome</keyword>
<gene>
    <name evidence="2" type="ORF">SAMN02982922_3766</name>
</gene>
<dbReference type="SUPFAM" id="SSF51695">
    <property type="entry name" value="PLC-like phosphodiesterases"/>
    <property type="match status" value="1"/>
</dbReference>
<accession>A0A1X7PBV5</accession>
<dbReference type="AlphaFoldDB" id="A0A1X7PBV5"/>
<evidence type="ECO:0000313" key="3">
    <source>
        <dbReference type="Proteomes" id="UP000193083"/>
    </source>
</evidence>
<dbReference type="PANTHER" id="PTHR46211">
    <property type="entry name" value="GLYCEROPHOSPHORYL DIESTER PHOSPHODIESTERASE"/>
    <property type="match status" value="1"/>
</dbReference>
<dbReference type="InterPro" id="IPR030395">
    <property type="entry name" value="GP_PDE_dom"/>
</dbReference>
<dbReference type="RefSeq" id="WP_085465547.1">
    <property type="nucleotide sequence ID" value="NZ_FXBL01000004.1"/>
</dbReference>
<dbReference type="EMBL" id="FXBL01000004">
    <property type="protein sequence ID" value="SMH48682.1"/>
    <property type="molecule type" value="Genomic_DNA"/>
</dbReference>
<dbReference type="GO" id="GO:0006629">
    <property type="term" value="P:lipid metabolic process"/>
    <property type="evidence" value="ECO:0007669"/>
    <property type="project" value="InterPro"/>
</dbReference>
<dbReference type="InterPro" id="IPR017946">
    <property type="entry name" value="PLC-like_Pdiesterase_TIM-brl"/>
</dbReference>
<dbReference type="Gene3D" id="3.20.20.190">
    <property type="entry name" value="Phosphatidylinositol (PI) phosphodiesterase"/>
    <property type="match status" value="1"/>
</dbReference>
<dbReference type="GO" id="GO:0008081">
    <property type="term" value="F:phosphoric diester hydrolase activity"/>
    <property type="evidence" value="ECO:0007669"/>
    <property type="project" value="InterPro"/>
</dbReference>
<dbReference type="Pfam" id="PF03009">
    <property type="entry name" value="GDPD"/>
    <property type="match status" value="1"/>
</dbReference>
<evidence type="ECO:0000313" key="2">
    <source>
        <dbReference type="EMBL" id="SMH48682.1"/>
    </source>
</evidence>
<dbReference type="OrthoDB" id="384721at2"/>
<reference evidence="2 3" key="1">
    <citation type="submission" date="2017-04" db="EMBL/GenBank/DDBJ databases">
        <authorList>
            <person name="Afonso C.L."/>
            <person name="Miller P.J."/>
            <person name="Scott M.A."/>
            <person name="Spackman E."/>
            <person name="Goraichik I."/>
            <person name="Dimitrov K.M."/>
            <person name="Suarez D.L."/>
            <person name="Swayne D.E."/>
        </authorList>
    </citation>
    <scope>NUCLEOTIDE SEQUENCE [LARGE SCALE GENOMIC DNA]</scope>
    <source>
        <strain evidence="2 3">B5P</strain>
    </source>
</reference>
<dbReference type="Proteomes" id="UP000193083">
    <property type="component" value="Unassembled WGS sequence"/>
</dbReference>
<evidence type="ECO:0000259" key="1">
    <source>
        <dbReference type="PROSITE" id="PS51704"/>
    </source>
</evidence>
<proteinExistence type="predicted"/>
<protein>
    <submittedName>
        <fullName evidence="2">Glycerophosphoryl diester phosphodiesterase</fullName>
    </submittedName>
</protein>